<keyword evidence="4 9" id="KW-0285">Flavoprotein</keyword>
<accession>A0A067T4Q2</accession>
<comment type="cofactor">
    <cofactor evidence="1">
        <name>FAD</name>
        <dbReference type="ChEBI" id="CHEBI:57692"/>
    </cofactor>
</comment>
<keyword evidence="5" id="KW-0732">Signal</keyword>
<name>A0A067T4Q2_GALM3</name>
<keyword evidence="7" id="KW-0560">Oxidoreductase</keyword>
<protein>
    <recommendedName>
        <fullName evidence="10 11">Glucose-methanol-choline oxidoreductase N-terminal domain-containing protein</fullName>
    </recommendedName>
</protein>
<dbReference type="STRING" id="685588.A0A067T4Q2"/>
<keyword evidence="13" id="KW-1185">Reference proteome</keyword>
<evidence type="ECO:0000256" key="7">
    <source>
        <dbReference type="ARBA" id="ARBA00023002"/>
    </source>
</evidence>
<evidence type="ECO:0000259" key="10">
    <source>
        <dbReference type="PROSITE" id="PS00623"/>
    </source>
</evidence>
<dbReference type="GO" id="GO:0050660">
    <property type="term" value="F:flavin adenine dinucleotide binding"/>
    <property type="evidence" value="ECO:0007669"/>
    <property type="project" value="InterPro"/>
</dbReference>
<dbReference type="PROSITE" id="PS00623">
    <property type="entry name" value="GMC_OXRED_1"/>
    <property type="match status" value="1"/>
</dbReference>
<evidence type="ECO:0000313" key="13">
    <source>
        <dbReference type="Proteomes" id="UP000027222"/>
    </source>
</evidence>
<evidence type="ECO:0000256" key="6">
    <source>
        <dbReference type="ARBA" id="ARBA00022827"/>
    </source>
</evidence>
<dbReference type="PANTHER" id="PTHR11552:SF201">
    <property type="entry name" value="GLUCOSE-METHANOL-CHOLINE OXIDOREDUCTASE N-TERMINAL DOMAIN-CONTAINING PROTEIN"/>
    <property type="match status" value="1"/>
</dbReference>
<dbReference type="PROSITE" id="PS00624">
    <property type="entry name" value="GMC_OXRED_2"/>
    <property type="match status" value="1"/>
</dbReference>
<comment type="similarity">
    <text evidence="2 9">Belongs to the GMC oxidoreductase family.</text>
</comment>
<evidence type="ECO:0000256" key="5">
    <source>
        <dbReference type="ARBA" id="ARBA00022729"/>
    </source>
</evidence>
<comment type="subunit">
    <text evidence="3">Monomer.</text>
</comment>
<reference evidence="13" key="1">
    <citation type="journal article" date="2014" name="Proc. Natl. Acad. Sci. U.S.A.">
        <title>Extensive sampling of basidiomycete genomes demonstrates inadequacy of the white-rot/brown-rot paradigm for wood decay fungi.</title>
        <authorList>
            <person name="Riley R."/>
            <person name="Salamov A.A."/>
            <person name="Brown D.W."/>
            <person name="Nagy L.G."/>
            <person name="Floudas D."/>
            <person name="Held B.W."/>
            <person name="Levasseur A."/>
            <person name="Lombard V."/>
            <person name="Morin E."/>
            <person name="Otillar R."/>
            <person name="Lindquist E.A."/>
            <person name="Sun H."/>
            <person name="LaButti K.M."/>
            <person name="Schmutz J."/>
            <person name="Jabbour D."/>
            <person name="Luo H."/>
            <person name="Baker S.E."/>
            <person name="Pisabarro A.G."/>
            <person name="Walton J.D."/>
            <person name="Blanchette R.A."/>
            <person name="Henrissat B."/>
            <person name="Martin F."/>
            <person name="Cullen D."/>
            <person name="Hibbett D.S."/>
            <person name="Grigoriev I.V."/>
        </authorList>
    </citation>
    <scope>NUCLEOTIDE SEQUENCE [LARGE SCALE GENOMIC DNA]</scope>
    <source>
        <strain evidence="13">CBS 339.88</strain>
    </source>
</reference>
<dbReference type="Gene3D" id="3.30.560.10">
    <property type="entry name" value="Glucose Oxidase, domain 3"/>
    <property type="match status" value="1"/>
</dbReference>
<dbReference type="AlphaFoldDB" id="A0A067T4Q2"/>
<dbReference type="Proteomes" id="UP000027222">
    <property type="component" value="Unassembled WGS sequence"/>
</dbReference>
<dbReference type="GO" id="GO:0016614">
    <property type="term" value="F:oxidoreductase activity, acting on CH-OH group of donors"/>
    <property type="evidence" value="ECO:0007669"/>
    <property type="project" value="InterPro"/>
</dbReference>
<proteinExistence type="inferred from homology"/>
<dbReference type="SUPFAM" id="SSF51905">
    <property type="entry name" value="FAD/NAD(P)-binding domain"/>
    <property type="match status" value="1"/>
</dbReference>
<evidence type="ECO:0000256" key="8">
    <source>
        <dbReference type="ARBA" id="ARBA00023180"/>
    </source>
</evidence>
<dbReference type="HOGENOM" id="CLU_002865_1_1_1"/>
<evidence type="ECO:0000313" key="12">
    <source>
        <dbReference type="EMBL" id="KDR78170.1"/>
    </source>
</evidence>
<evidence type="ECO:0000256" key="1">
    <source>
        <dbReference type="ARBA" id="ARBA00001974"/>
    </source>
</evidence>
<dbReference type="InterPro" id="IPR000172">
    <property type="entry name" value="GMC_OxRdtase_N"/>
</dbReference>
<organism evidence="12 13">
    <name type="scientific">Galerina marginata (strain CBS 339.88)</name>
    <dbReference type="NCBI Taxonomy" id="685588"/>
    <lineage>
        <taxon>Eukaryota</taxon>
        <taxon>Fungi</taxon>
        <taxon>Dikarya</taxon>
        <taxon>Basidiomycota</taxon>
        <taxon>Agaricomycotina</taxon>
        <taxon>Agaricomycetes</taxon>
        <taxon>Agaricomycetidae</taxon>
        <taxon>Agaricales</taxon>
        <taxon>Agaricineae</taxon>
        <taxon>Strophariaceae</taxon>
        <taxon>Galerina</taxon>
    </lineage>
</organism>
<dbReference type="InterPro" id="IPR012132">
    <property type="entry name" value="GMC_OxRdtase"/>
</dbReference>
<dbReference type="PANTHER" id="PTHR11552">
    <property type="entry name" value="GLUCOSE-METHANOL-CHOLINE GMC OXIDOREDUCTASE"/>
    <property type="match status" value="1"/>
</dbReference>
<evidence type="ECO:0000259" key="11">
    <source>
        <dbReference type="PROSITE" id="PS00624"/>
    </source>
</evidence>
<evidence type="ECO:0000256" key="9">
    <source>
        <dbReference type="RuleBase" id="RU003968"/>
    </source>
</evidence>
<evidence type="ECO:0000256" key="2">
    <source>
        <dbReference type="ARBA" id="ARBA00010790"/>
    </source>
</evidence>
<dbReference type="OrthoDB" id="269227at2759"/>
<evidence type="ECO:0000256" key="4">
    <source>
        <dbReference type="ARBA" id="ARBA00022630"/>
    </source>
</evidence>
<dbReference type="InterPro" id="IPR036188">
    <property type="entry name" value="FAD/NAD-bd_sf"/>
</dbReference>
<dbReference type="Gene3D" id="3.50.50.60">
    <property type="entry name" value="FAD/NAD(P)-binding domain"/>
    <property type="match status" value="1"/>
</dbReference>
<dbReference type="Pfam" id="PF00732">
    <property type="entry name" value="GMC_oxred_N"/>
    <property type="match status" value="1"/>
</dbReference>
<dbReference type="EMBL" id="KL142375">
    <property type="protein sequence ID" value="KDR78170.1"/>
    <property type="molecule type" value="Genomic_DNA"/>
</dbReference>
<keyword evidence="8" id="KW-0325">Glycoprotein</keyword>
<keyword evidence="6 9" id="KW-0274">FAD</keyword>
<gene>
    <name evidence="12" type="ORF">GALMADRAFT_224541</name>
</gene>
<evidence type="ECO:0000256" key="3">
    <source>
        <dbReference type="ARBA" id="ARBA00011245"/>
    </source>
</evidence>
<sequence>MPIVKVAEVARKNVDYVIIGGGTSGLVAAVRLSEDPSVTVLVLEAGQDNLGDPKIDVPLQLGHTFRNPQYDWAFMTTKQKNANDREILWSRGKGLGGSSAINFYVWIKPPAADIDALEKLGNPGWNWANYEKYSKKAETFHLPTTEQTDLYPHTFDLKARGTSGPVQVAIPAHVHTLDKLFQETMVNKGLKAINDPYSGDINGTWIASSTLDPRTWTRSSSATAYLVPNISRSNLKVLTGALVSRIIFDPATADRERTATAVKFIHGDAIYEVNVDKEVILCAGTINSPQILELSGIGQPEVLSRVGIDVEIDLPGVGENLQEHVSTSTIYELDPGSSHETWDLMRDPEYAAEAKALYAAGKGMQRSGLTSFSYFPLSLVNPEESRVLIDRLEAEVDAQPSQ</sequence>
<feature type="domain" description="Glucose-methanol-choline oxidoreductase N-terminal" evidence="11">
    <location>
        <begin position="284"/>
        <end position="298"/>
    </location>
</feature>
<feature type="domain" description="Glucose-methanol-choline oxidoreductase N-terminal" evidence="10">
    <location>
        <begin position="92"/>
        <end position="115"/>
    </location>
</feature>